<sequence length="169" mass="17065">MTLRKSVAAALLAGAAVFSVAACSSDDDTTSTTTTSASASASAEASTSGEAQATDLDVASAQTILRTALNPDTSSEQLDTVVDTSNPATKPALQAYNKGASAAGYGPEVYEVKTVKADGDKATVTVAVTSPHAPDHPVDLDLTYVNIDGTWKLSGSVVEQLSSMMPGGH</sequence>
<keyword evidence="1 4" id="KW-0732">Signal</keyword>
<feature type="domain" description="Low molecular weight antigen MTB12-like C-terminal" evidence="5">
    <location>
        <begin position="59"/>
        <end position="164"/>
    </location>
</feature>
<dbReference type="Pfam" id="PF26580">
    <property type="entry name" value="Mtb12_C"/>
    <property type="match status" value="1"/>
</dbReference>
<evidence type="ECO:0000256" key="1">
    <source>
        <dbReference type="ARBA" id="ARBA00022729"/>
    </source>
</evidence>
<dbReference type="PROSITE" id="PS51257">
    <property type="entry name" value="PROKAR_LIPOPROTEIN"/>
    <property type="match status" value="1"/>
</dbReference>
<dbReference type="InterPro" id="IPR058644">
    <property type="entry name" value="Mtb12-like_C"/>
</dbReference>
<proteinExistence type="inferred from homology"/>
<dbReference type="EMBL" id="JAADZU010000022">
    <property type="protein sequence ID" value="NDK89694.1"/>
    <property type="molecule type" value="Genomic_DNA"/>
</dbReference>
<name>A0A7K3LN58_9ACTN</name>
<evidence type="ECO:0000259" key="5">
    <source>
        <dbReference type="Pfam" id="PF26580"/>
    </source>
</evidence>
<feature type="chain" id="PRO_5029608208" evidence="4">
    <location>
        <begin position="22"/>
        <end position="169"/>
    </location>
</feature>
<protein>
    <submittedName>
        <fullName evidence="6">DUF4878 domain-containing protein</fullName>
    </submittedName>
</protein>
<comment type="similarity">
    <text evidence="2">Belongs to the MTB12 family.</text>
</comment>
<evidence type="ECO:0000313" key="7">
    <source>
        <dbReference type="Proteomes" id="UP000466307"/>
    </source>
</evidence>
<dbReference type="RefSeq" id="WP_059035335.1">
    <property type="nucleotide sequence ID" value="NZ_JAADZU010000022.1"/>
</dbReference>
<reference evidence="6 7" key="1">
    <citation type="submission" date="2020-01" db="EMBL/GenBank/DDBJ databases">
        <title>Investigation of new actinobacteria for the biodesulphurisation of diesel fuel.</title>
        <authorList>
            <person name="Athi Narayanan S.M."/>
        </authorList>
    </citation>
    <scope>NUCLEOTIDE SEQUENCE [LARGE SCALE GENOMIC DNA]</scope>
    <source>
        <strain evidence="6 7">213E</strain>
    </source>
</reference>
<evidence type="ECO:0000313" key="6">
    <source>
        <dbReference type="EMBL" id="NDK89694.1"/>
    </source>
</evidence>
<evidence type="ECO:0000256" key="2">
    <source>
        <dbReference type="ARBA" id="ARBA00093774"/>
    </source>
</evidence>
<feature type="region of interest" description="Disordered" evidence="3">
    <location>
        <begin position="25"/>
        <end position="53"/>
    </location>
</feature>
<gene>
    <name evidence="6" type="ORF">GYA93_08895</name>
</gene>
<accession>A0A7K3LN58</accession>
<dbReference type="Proteomes" id="UP000466307">
    <property type="component" value="Unassembled WGS sequence"/>
</dbReference>
<evidence type="ECO:0000256" key="4">
    <source>
        <dbReference type="SAM" id="SignalP"/>
    </source>
</evidence>
<feature type="signal peptide" evidence="4">
    <location>
        <begin position="1"/>
        <end position="21"/>
    </location>
</feature>
<keyword evidence="7" id="KW-1185">Reference proteome</keyword>
<comment type="caution">
    <text evidence="6">The sequence shown here is derived from an EMBL/GenBank/DDBJ whole genome shotgun (WGS) entry which is preliminary data.</text>
</comment>
<evidence type="ECO:0000256" key="3">
    <source>
        <dbReference type="SAM" id="MobiDB-lite"/>
    </source>
</evidence>
<dbReference type="AlphaFoldDB" id="A0A7K3LN58"/>
<organism evidence="6 7">
    <name type="scientific">Gordonia desulfuricans</name>
    <dbReference type="NCBI Taxonomy" id="89051"/>
    <lineage>
        <taxon>Bacteria</taxon>
        <taxon>Bacillati</taxon>
        <taxon>Actinomycetota</taxon>
        <taxon>Actinomycetes</taxon>
        <taxon>Mycobacteriales</taxon>
        <taxon>Gordoniaceae</taxon>
        <taxon>Gordonia</taxon>
    </lineage>
</organism>